<accession>A0A0H5R4N0</accession>
<reference evidence="1" key="1">
    <citation type="submission" date="2015-04" db="EMBL/GenBank/DDBJ databases">
        <title>The genome sequence of the plant pathogenic Rhizarian Plasmodiophora brassicae reveals insights in its biotrophic life cycle and the origin of chitin synthesis.</title>
        <authorList>
            <person name="Schwelm A."/>
            <person name="Fogelqvist J."/>
            <person name="Knaust A."/>
            <person name="Julke S."/>
            <person name="Lilja T."/>
            <person name="Dhandapani V."/>
            <person name="Bonilla-Rosso G."/>
            <person name="Karlsson M."/>
            <person name="Shevchenko A."/>
            <person name="Choi S.R."/>
            <person name="Kim H.G."/>
            <person name="Park J.Y."/>
            <person name="Lim Y.P."/>
            <person name="Ludwig-Muller J."/>
            <person name="Dixelius C."/>
        </authorList>
    </citation>
    <scope>NUCLEOTIDE SEQUENCE</scope>
    <source>
        <tissue evidence="1">Potato root galls</tissue>
    </source>
</reference>
<dbReference type="EMBL" id="HACM01002592">
    <property type="protein sequence ID" value="CRZ03034.1"/>
    <property type="molecule type" value="Transcribed_RNA"/>
</dbReference>
<evidence type="ECO:0000313" key="1">
    <source>
        <dbReference type="EMBL" id="CRZ03034.1"/>
    </source>
</evidence>
<organism evidence="1">
    <name type="scientific">Spongospora subterranea</name>
    <dbReference type="NCBI Taxonomy" id="70186"/>
    <lineage>
        <taxon>Eukaryota</taxon>
        <taxon>Sar</taxon>
        <taxon>Rhizaria</taxon>
        <taxon>Endomyxa</taxon>
        <taxon>Phytomyxea</taxon>
        <taxon>Plasmodiophorida</taxon>
        <taxon>Plasmodiophoridae</taxon>
        <taxon>Spongospora</taxon>
    </lineage>
</organism>
<name>A0A0H5R4N0_9EUKA</name>
<protein>
    <submittedName>
        <fullName evidence="1">Uncharacterized protein</fullName>
    </submittedName>
</protein>
<dbReference type="AlphaFoldDB" id="A0A0H5R4N0"/>
<sequence>MHSITASTDDPSHILYAARICTLYANPDQRRNIAPSIYARAYLLNPNGNSASMTSCSDNVILTTYVEVWPPQDTVRWSIGYGISPGRIFAELSESNPNRNINSWIHLVIAILTSRAP</sequence>
<proteinExistence type="predicted"/>